<keyword evidence="7 13" id="KW-1133">Transmembrane helix</keyword>
<feature type="coiled-coil region" evidence="15">
    <location>
        <begin position="56"/>
        <end position="134"/>
    </location>
</feature>
<dbReference type="Gene3D" id="1.20.5.620">
    <property type="entry name" value="F1F0 ATP synthase subunit B, membrane domain"/>
    <property type="match status" value="1"/>
</dbReference>
<comment type="caution">
    <text evidence="16">The sequence shown here is derived from an EMBL/GenBank/DDBJ whole genome shotgun (WGS) entry which is preliminary data.</text>
</comment>
<evidence type="ECO:0000256" key="6">
    <source>
        <dbReference type="ARBA" id="ARBA00022781"/>
    </source>
</evidence>
<reference evidence="16 17" key="1">
    <citation type="submission" date="2023-07" db="EMBL/GenBank/DDBJ databases">
        <title>Bacillus lucianemedeirus sp. nov, a new species isolated from an immunobiological production facility.</title>
        <authorList>
            <person name="Costa L.V."/>
            <person name="Miranda R.V.S.L."/>
            <person name="Brandao M.L.L."/>
            <person name="Reis C.M.F."/>
            <person name="Frazao A.M."/>
            <person name="Cruz F.V."/>
            <person name="Baio P.V.P."/>
            <person name="Veras J.F.C."/>
            <person name="Ramos J.N."/>
            <person name="Vieira V."/>
        </authorList>
    </citation>
    <scope>NUCLEOTIDE SEQUENCE [LARGE SCALE GENOMIC DNA]</scope>
    <source>
        <strain evidence="16 17">B190/17</strain>
    </source>
</reference>
<evidence type="ECO:0000256" key="15">
    <source>
        <dbReference type="SAM" id="Coils"/>
    </source>
</evidence>
<keyword evidence="10 13" id="KW-0066">ATP synthesis</keyword>
<evidence type="ECO:0000256" key="2">
    <source>
        <dbReference type="ARBA" id="ARBA00022448"/>
    </source>
</evidence>
<evidence type="ECO:0000256" key="12">
    <source>
        <dbReference type="ARBA" id="ARBA00037847"/>
    </source>
</evidence>
<evidence type="ECO:0000256" key="3">
    <source>
        <dbReference type="ARBA" id="ARBA00022475"/>
    </source>
</evidence>
<evidence type="ECO:0000256" key="4">
    <source>
        <dbReference type="ARBA" id="ARBA00022547"/>
    </source>
</evidence>
<comment type="function">
    <text evidence="11 13">F(1)F(0) ATP synthase produces ATP from ADP in the presence of a proton or sodium gradient. F-type ATPases consist of two structural domains, F(1) containing the extramembraneous catalytic core and F(0) containing the membrane proton channel, linked together by a central stalk and a peripheral stalk. During catalysis, ATP synthesis in the catalytic domain of F(1) is coupled via a rotary mechanism of the central stalk subunits to proton translocation.</text>
</comment>
<evidence type="ECO:0000256" key="8">
    <source>
        <dbReference type="ARBA" id="ARBA00023065"/>
    </source>
</evidence>
<comment type="similarity">
    <text evidence="1 13 14">Belongs to the ATPase B chain family.</text>
</comment>
<name>A0ABW8I8U9_9BACI</name>
<dbReference type="Pfam" id="PF00430">
    <property type="entry name" value="ATP-synt_B"/>
    <property type="match status" value="1"/>
</dbReference>
<accession>A0ABW8I8U9</accession>
<evidence type="ECO:0000256" key="10">
    <source>
        <dbReference type="ARBA" id="ARBA00023310"/>
    </source>
</evidence>
<dbReference type="Proteomes" id="UP001619911">
    <property type="component" value="Unassembled WGS sequence"/>
</dbReference>
<evidence type="ECO:0000313" key="17">
    <source>
        <dbReference type="Proteomes" id="UP001619911"/>
    </source>
</evidence>
<keyword evidence="17" id="KW-1185">Reference proteome</keyword>
<dbReference type="InterPro" id="IPR050059">
    <property type="entry name" value="ATP_synthase_B_chain"/>
</dbReference>
<dbReference type="InterPro" id="IPR005864">
    <property type="entry name" value="ATP_synth_F0_bsu_bac"/>
</dbReference>
<dbReference type="RefSeq" id="WP_404316355.1">
    <property type="nucleotide sequence ID" value="NZ_JAUIYO010000004.1"/>
</dbReference>
<evidence type="ECO:0000256" key="13">
    <source>
        <dbReference type="HAMAP-Rule" id="MF_01398"/>
    </source>
</evidence>
<dbReference type="HAMAP" id="MF_01398">
    <property type="entry name" value="ATP_synth_b_bprime"/>
    <property type="match status" value="1"/>
</dbReference>
<evidence type="ECO:0000256" key="5">
    <source>
        <dbReference type="ARBA" id="ARBA00022692"/>
    </source>
</evidence>
<comment type="subunit">
    <text evidence="13">F-type ATPases have 2 components, F(1) - the catalytic core - and F(0) - the membrane proton channel. F(1) has five subunits: alpha(3), beta(3), gamma(1), delta(1), epsilon(1). F(0) has three main subunits: a(1), b(2) and c(10-14). The alpha and beta chains form an alternating ring which encloses part of the gamma chain. F(1) is attached to F(0) by a central stalk formed by the gamma and epsilon chains, while a peripheral stalk is formed by the delta and b chains.</text>
</comment>
<evidence type="ECO:0000256" key="1">
    <source>
        <dbReference type="ARBA" id="ARBA00005513"/>
    </source>
</evidence>
<keyword evidence="4 13" id="KW-0138">CF(0)</keyword>
<protein>
    <recommendedName>
        <fullName evidence="13">ATP synthase subunit b</fullName>
    </recommendedName>
    <alternativeName>
        <fullName evidence="13">ATP synthase F(0) sector subunit b</fullName>
    </alternativeName>
    <alternativeName>
        <fullName evidence="13">ATPase subunit I</fullName>
    </alternativeName>
    <alternativeName>
        <fullName evidence="13">F-type ATPase subunit b</fullName>
        <shortName evidence="13">F-ATPase subunit b</shortName>
    </alternativeName>
</protein>
<evidence type="ECO:0000313" key="16">
    <source>
        <dbReference type="EMBL" id="MFK2825609.1"/>
    </source>
</evidence>
<dbReference type="SUPFAM" id="SSF81573">
    <property type="entry name" value="F1F0 ATP synthase subunit B, membrane domain"/>
    <property type="match status" value="1"/>
</dbReference>
<dbReference type="InterPro" id="IPR002146">
    <property type="entry name" value="ATP_synth_b/b'su_bac/chlpt"/>
</dbReference>
<keyword evidence="6 13" id="KW-0375">Hydrogen ion transport</keyword>
<proteinExistence type="inferred from homology"/>
<keyword evidence="2 13" id="KW-0813">Transport</keyword>
<dbReference type="PANTHER" id="PTHR33445:SF1">
    <property type="entry name" value="ATP SYNTHASE SUBUNIT B"/>
    <property type="match status" value="1"/>
</dbReference>
<sequence length="172" mass="19193">MLANTFVLGASAGFNGGDILFQLIMFIILLALIKKFAWGPLMGMMQQREEHIASEIDAAEKSRVEANKLLEETRAELKASRQQAQEIIENAKKMGDSQKTEIIAAARAEAERLKESAKVEIEQQTEQAMASLREQVASLSVLIASKVIEKDLSKEDQEKLINEYIQEAGEER</sequence>
<keyword evidence="9 13" id="KW-0472">Membrane</keyword>
<organism evidence="16 17">
    <name type="scientific">Bacillus lumedeiriae</name>
    <dbReference type="NCBI Taxonomy" id="3058829"/>
    <lineage>
        <taxon>Bacteria</taxon>
        <taxon>Bacillati</taxon>
        <taxon>Bacillota</taxon>
        <taxon>Bacilli</taxon>
        <taxon>Bacillales</taxon>
        <taxon>Bacillaceae</taxon>
        <taxon>Bacillus</taxon>
    </lineage>
</organism>
<keyword evidence="15" id="KW-0175">Coiled coil</keyword>
<dbReference type="NCBIfam" id="NF009987">
    <property type="entry name" value="PRK13453.1"/>
    <property type="match status" value="1"/>
</dbReference>
<keyword evidence="3 13" id="KW-1003">Cell membrane</keyword>
<evidence type="ECO:0000256" key="7">
    <source>
        <dbReference type="ARBA" id="ARBA00022989"/>
    </source>
</evidence>
<keyword evidence="8 13" id="KW-0406">Ion transport</keyword>
<evidence type="ECO:0000256" key="11">
    <source>
        <dbReference type="ARBA" id="ARBA00025198"/>
    </source>
</evidence>
<dbReference type="CDD" id="cd06503">
    <property type="entry name" value="ATP-synt_Fo_b"/>
    <property type="match status" value="1"/>
</dbReference>
<evidence type="ECO:0000256" key="9">
    <source>
        <dbReference type="ARBA" id="ARBA00023136"/>
    </source>
</evidence>
<keyword evidence="5 13" id="KW-0812">Transmembrane</keyword>
<comment type="subcellular location">
    <subcellularLocation>
        <location evidence="13">Cell membrane</location>
        <topology evidence="13">Single-pass membrane protein</topology>
    </subcellularLocation>
    <subcellularLocation>
        <location evidence="12">Endomembrane system</location>
        <topology evidence="12">Single-pass membrane protein</topology>
    </subcellularLocation>
</comment>
<dbReference type="NCBIfam" id="TIGR01144">
    <property type="entry name" value="ATP_synt_b"/>
    <property type="match status" value="1"/>
</dbReference>
<evidence type="ECO:0000256" key="14">
    <source>
        <dbReference type="RuleBase" id="RU003848"/>
    </source>
</evidence>
<feature type="transmembrane region" description="Helical" evidence="13">
    <location>
        <begin position="20"/>
        <end position="38"/>
    </location>
</feature>
<dbReference type="EMBL" id="JAUIYO010000004">
    <property type="protein sequence ID" value="MFK2825609.1"/>
    <property type="molecule type" value="Genomic_DNA"/>
</dbReference>
<dbReference type="InterPro" id="IPR028987">
    <property type="entry name" value="ATP_synth_B-like_membr_sf"/>
</dbReference>
<gene>
    <name evidence="13" type="primary">atpF</name>
    <name evidence="16" type="ORF">QYG89_07945</name>
</gene>
<dbReference type="PANTHER" id="PTHR33445">
    <property type="entry name" value="ATP SYNTHASE SUBUNIT B', CHLOROPLASTIC"/>
    <property type="match status" value="1"/>
</dbReference>
<comment type="function">
    <text evidence="13">Component of the F(0) channel, it forms part of the peripheral stalk, linking F(1) to F(0).</text>
</comment>